<dbReference type="InterPro" id="IPR036116">
    <property type="entry name" value="FN3_sf"/>
</dbReference>
<organism evidence="2 3">
    <name type="scientific">Halorubrum virus BJ1</name>
    <dbReference type="NCBI Taxonomy" id="416419"/>
    <lineage>
        <taxon>Viruses</taxon>
        <taxon>Duplodnaviria</taxon>
        <taxon>Heunggongvirae</taxon>
        <taxon>Uroviricota</taxon>
        <taxon>Caudoviricetes</taxon>
        <taxon>Kirjokansivirales</taxon>
        <taxon>Graaviviridae</taxon>
        <taxon>Beejeyvirus</taxon>
        <taxon>Beejeyvirus bagaejinnorense</taxon>
        <taxon>Beejeyvirus BJ1</taxon>
    </lineage>
</organism>
<dbReference type="SUPFAM" id="SSF49265">
    <property type="entry name" value="Fibronectin type III"/>
    <property type="match status" value="1"/>
</dbReference>
<accession>A0ZYS9</accession>
<dbReference type="Gene3D" id="2.60.40.10">
    <property type="entry name" value="Immunoglobulins"/>
    <property type="match status" value="1"/>
</dbReference>
<protein>
    <recommendedName>
        <fullName evidence="4">Fibronectin type-III domain-containing protein</fullName>
    </recommendedName>
</protein>
<evidence type="ECO:0000313" key="3">
    <source>
        <dbReference type="Proteomes" id="UP000002272"/>
    </source>
</evidence>
<sequence>MPSWSSPGSYTYDIPAGTLYLEVTVEGAAGGDGSYEGDGDAAGGGNGHTVSGRIFASDLPGTVEVRVGGADGGFNGGGSAASRADHDGFIAESGGGGGASDIRPDGGSMADAFLVGGGGGGGGALVDQNATNPGDGVSAGANAGYPAGGDAAQANDPYANGGGGGTQSSGGSLGDDAGYTVGATANGNGGSLGSGGASVAVGTGDNDSDASASGGGGGGYYGGGSGAAIAEVDYDGRTAAAGGGGGSSTYTAAVSNVSTGTNSAGDGSVEITAVDPTVSNATPAYVGATEVDLSWDATDVDSVDIERDGVEIASGVTSTTYTDTGISENTSHTWTIYGNVGGTREDSDSTSATTGGPPQTTGITEGDRAFDLSFGPLNGGYDALVIRRQSAQHTDVEVYNGAPDGSTTDSTLLDGLDYTYEFSAVYPRGSSSIVIESGSLPLPAPTELTVLDARDAEADLEAVDNANYKQGYRVEVALDDDGNWSQQGDDITTTVGEGETLAHTVAGLLNGQLYGLRLGVYTEDTEVFDE</sequence>
<dbReference type="KEGG" id="vg:4606073"/>
<proteinExistence type="predicted"/>
<evidence type="ECO:0008006" key="4">
    <source>
        <dbReference type="Google" id="ProtNLM"/>
    </source>
</evidence>
<dbReference type="InterPro" id="IPR013783">
    <property type="entry name" value="Ig-like_fold"/>
</dbReference>
<feature type="region of interest" description="Disordered" evidence="1">
    <location>
        <begin position="339"/>
        <end position="366"/>
    </location>
</feature>
<dbReference type="RefSeq" id="YP_919093.1">
    <property type="nucleotide sequence ID" value="NC_008695.1"/>
</dbReference>
<dbReference type="GeneID" id="4606073"/>
<feature type="compositionally biased region" description="Low complexity" evidence="1">
    <location>
        <begin position="350"/>
        <end position="364"/>
    </location>
</feature>
<name>A0ZYS9_9CAUD</name>
<evidence type="ECO:0000313" key="2">
    <source>
        <dbReference type="EMBL" id="CAL92488.1"/>
    </source>
</evidence>
<feature type="region of interest" description="Disordered" evidence="1">
    <location>
        <begin position="152"/>
        <end position="175"/>
    </location>
</feature>
<dbReference type="Proteomes" id="UP000002272">
    <property type="component" value="Segment"/>
</dbReference>
<feature type="compositionally biased region" description="Gly residues" evidence="1">
    <location>
        <begin position="160"/>
        <end position="173"/>
    </location>
</feature>
<dbReference type="EMBL" id="AM419438">
    <property type="protein sequence ID" value="CAL92488.1"/>
    <property type="molecule type" value="Genomic_DNA"/>
</dbReference>
<keyword evidence="3" id="KW-1185">Reference proteome</keyword>
<evidence type="ECO:0000256" key="1">
    <source>
        <dbReference type="SAM" id="MobiDB-lite"/>
    </source>
</evidence>
<reference evidence="2 3" key="1">
    <citation type="journal article" date="2007" name="BMC Genomics">
        <title>Sequence analysis of an Archaeal virus isolated from a hypersaline lake in Inner Mongolia, China.</title>
        <authorList>
            <person name="Pagaling E."/>
            <person name="Haigh R."/>
            <person name="Grant W.D."/>
            <person name="Cowan D.A."/>
            <person name="Jones B.E."/>
            <person name="Ma Y."/>
            <person name="Ventosa A."/>
            <person name="Heaphy S."/>
        </authorList>
    </citation>
    <scope>NUCLEOTIDE SEQUENCE</scope>
</reference>
<feature type="region of interest" description="Disordered" evidence="1">
    <location>
        <begin position="78"/>
        <end position="101"/>
    </location>
</feature>